<keyword evidence="1" id="KW-0732">Signal</keyword>
<dbReference type="PANTHER" id="PTHR34606:SF15">
    <property type="entry name" value="BON DOMAIN-CONTAINING PROTEIN"/>
    <property type="match status" value="1"/>
</dbReference>
<dbReference type="Gene3D" id="3.30.1340.30">
    <property type="match status" value="2"/>
</dbReference>
<evidence type="ECO:0000256" key="1">
    <source>
        <dbReference type="SAM" id="SignalP"/>
    </source>
</evidence>
<gene>
    <name evidence="3" type="ORF">B0F87_1108</name>
</gene>
<protein>
    <submittedName>
        <fullName evidence="3">BON domain-containing protein</fullName>
    </submittedName>
</protein>
<dbReference type="InterPro" id="IPR014004">
    <property type="entry name" value="Transpt-assoc_nodulatn_dom_bac"/>
</dbReference>
<dbReference type="PROSITE" id="PS50914">
    <property type="entry name" value="BON"/>
    <property type="match status" value="2"/>
</dbReference>
<reference evidence="3 4" key="1">
    <citation type="submission" date="2018-02" db="EMBL/GenBank/DDBJ databases">
        <title>Subsurface microbial communities from deep shales in Ohio and West Virginia, USA.</title>
        <authorList>
            <person name="Wrighton K."/>
        </authorList>
    </citation>
    <scope>NUCLEOTIDE SEQUENCE [LARGE SCALE GENOMIC DNA]</scope>
    <source>
        <strain evidence="3 4">OWC-DMM</strain>
    </source>
</reference>
<accession>A0A2S6H9Z2</accession>
<dbReference type="InterPro" id="IPR007055">
    <property type="entry name" value="BON_dom"/>
</dbReference>
<feature type="domain" description="BON" evidence="2">
    <location>
        <begin position="29"/>
        <end position="97"/>
    </location>
</feature>
<proteinExistence type="predicted"/>
<dbReference type="SMART" id="SM00749">
    <property type="entry name" value="BON"/>
    <property type="match status" value="2"/>
</dbReference>
<feature type="signal peptide" evidence="1">
    <location>
        <begin position="1"/>
        <end position="22"/>
    </location>
</feature>
<comment type="caution">
    <text evidence="3">The sequence shown here is derived from an EMBL/GenBank/DDBJ whole genome shotgun (WGS) entry which is preliminary data.</text>
</comment>
<dbReference type="PANTHER" id="PTHR34606">
    <property type="entry name" value="BON DOMAIN-CONTAINING PROTEIN"/>
    <property type="match status" value="1"/>
</dbReference>
<dbReference type="Proteomes" id="UP000240010">
    <property type="component" value="Unassembled WGS sequence"/>
</dbReference>
<evidence type="ECO:0000313" key="4">
    <source>
        <dbReference type="Proteomes" id="UP000240010"/>
    </source>
</evidence>
<sequence>MKTSYLIILTLVLSLIGFTATADETEQTSDIWLKAKIVTTYALSEHLNPFTIDVNVNNGVVTLTGMVENDIESDLAGELAKGVKGVKKVDNKLNVNPEAKRDTEQSSFLHFVEDANITARVKSRLLLDPNTHGLKIHTTTKNSVVFLEGELNSDIEADLVRQIARNTKGVIDVEDKLTITNK</sequence>
<evidence type="ECO:0000259" key="2">
    <source>
        <dbReference type="PROSITE" id="PS50914"/>
    </source>
</evidence>
<dbReference type="RefSeq" id="WP_104429858.1">
    <property type="nucleotide sequence ID" value="NZ_PTIZ01000010.1"/>
</dbReference>
<dbReference type="EMBL" id="PTIZ01000010">
    <property type="protein sequence ID" value="PPK74213.1"/>
    <property type="molecule type" value="Genomic_DNA"/>
</dbReference>
<feature type="domain" description="BON" evidence="2">
    <location>
        <begin position="113"/>
        <end position="181"/>
    </location>
</feature>
<feature type="chain" id="PRO_5015727075" evidence="1">
    <location>
        <begin position="23"/>
        <end position="182"/>
    </location>
</feature>
<evidence type="ECO:0000313" key="3">
    <source>
        <dbReference type="EMBL" id="PPK74213.1"/>
    </source>
</evidence>
<dbReference type="AlphaFoldDB" id="A0A2S6H9Z2"/>
<dbReference type="InterPro" id="IPR051686">
    <property type="entry name" value="Lipoprotein_DolP"/>
</dbReference>
<name>A0A2S6H9Z2_9GAMM</name>
<dbReference type="Pfam" id="PF04972">
    <property type="entry name" value="BON"/>
    <property type="match status" value="2"/>
</dbReference>
<organism evidence="3 4">
    <name type="scientific">Methylobacter tundripaludum</name>
    <dbReference type="NCBI Taxonomy" id="173365"/>
    <lineage>
        <taxon>Bacteria</taxon>
        <taxon>Pseudomonadati</taxon>
        <taxon>Pseudomonadota</taxon>
        <taxon>Gammaproteobacteria</taxon>
        <taxon>Methylococcales</taxon>
        <taxon>Methylococcaceae</taxon>
        <taxon>Methylobacter</taxon>
    </lineage>
</organism>